<accession>A0AAN9EGN9</accession>
<comment type="caution">
    <text evidence="3">The sequence shown here is derived from an EMBL/GenBank/DDBJ whole genome shotgun (WGS) entry which is preliminary data.</text>
</comment>
<sequence>MANNNETPNNQDNRDLRRRLTSNHKGRGHRNLKDRLGRNEEEGEVNPPTPLHLEGPQDDPHQPSLKPQKGNLVPILGAIGGSLMIVGAIGEGAKTQMSVTRLSLGPKDHLQWHFKN</sequence>
<name>A0AAN9EGN9_CROPI</name>
<evidence type="ECO:0000256" key="2">
    <source>
        <dbReference type="SAM" id="Phobius"/>
    </source>
</evidence>
<organism evidence="3 4">
    <name type="scientific">Crotalaria pallida</name>
    <name type="common">Smooth rattlebox</name>
    <name type="synonym">Crotalaria striata</name>
    <dbReference type="NCBI Taxonomy" id="3830"/>
    <lineage>
        <taxon>Eukaryota</taxon>
        <taxon>Viridiplantae</taxon>
        <taxon>Streptophyta</taxon>
        <taxon>Embryophyta</taxon>
        <taxon>Tracheophyta</taxon>
        <taxon>Spermatophyta</taxon>
        <taxon>Magnoliopsida</taxon>
        <taxon>eudicotyledons</taxon>
        <taxon>Gunneridae</taxon>
        <taxon>Pentapetalae</taxon>
        <taxon>rosids</taxon>
        <taxon>fabids</taxon>
        <taxon>Fabales</taxon>
        <taxon>Fabaceae</taxon>
        <taxon>Papilionoideae</taxon>
        <taxon>50 kb inversion clade</taxon>
        <taxon>genistoids sensu lato</taxon>
        <taxon>core genistoids</taxon>
        <taxon>Crotalarieae</taxon>
        <taxon>Crotalaria</taxon>
    </lineage>
</organism>
<evidence type="ECO:0000313" key="3">
    <source>
        <dbReference type="EMBL" id="KAK7256729.1"/>
    </source>
</evidence>
<keyword evidence="4" id="KW-1185">Reference proteome</keyword>
<reference evidence="3 4" key="1">
    <citation type="submission" date="2024-01" db="EMBL/GenBank/DDBJ databases">
        <title>The genomes of 5 underutilized Papilionoideae crops provide insights into root nodulation and disease resistanc.</title>
        <authorList>
            <person name="Yuan L."/>
        </authorList>
    </citation>
    <scope>NUCLEOTIDE SEQUENCE [LARGE SCALE GENOMIC DNA]</scope>
    <source>
        <strain evidence="3">ZHUSHIDOU_FW_LH</strain>
        <tissue evidence="3">Leaf</tissue>
    </source>
</reference>
<gene>
    <name evidence="3" type="ORF">RIF29_30187</name>
</gene>
<feature type="region of interest" description="Disordered" evidence="1">
    <location>
        <begin position="1"/>
        <end position="70"/>
    </location>
</feature>
<dbReference type="Proteomes" id="UP001372338">
    <property type="component" value="Unassembled WGS sequence"/>
</dbReference>
<feature type="transmembrane region" description="Helical" evidence="2">
    <location>
        <begin position="72"/>
        <end position="93"/>
    </location>
</feature>
<keyword evidence="2" id="KW-0812">Transmembrane</keyword>
<dbReference type="EMBL" id="JAYWIO010000006">
    <property type="protein sequence ID" value="KAK7256729.1"/>
    <property type="molecule type" value="Genomic_DNA"/>
</dbReference>
<proteinExistence type="predicted"/>
<evidence type="ECO:0000256" key="1">
    <source>
        <dbReference type="SAM" id="MobiDB-lite"/>
    </source>
</evidence>
<evidence type="ECO:0000313" key="4">
    <source>
        <dbReference type="Proteomes" id="UP001372338"/>
    </source>
</evidence>
<feature type="compositionally biased region" description="Basic and acidic residues" evidence="1">
    <location>
        <begin position="31"/>
        <end position="40"/>
    </location>
</feature>
<protein>
    <submittedName>
        <fullName evidence="3">Uncharacterized protein</fullName>
    </submittedName>
</protein>
<feature type="compositionally biased region" description="Basic residues" evidence="1">
    <location>
        <begin position="16"/>
        <end position="30"/>
    </location>
</feature>
<dbReference type="AlphaFoldDB" id="A0AAN9EGN9"/>
<keyword evidence="2" id="KW-0472">Membrane</keyword>
<keyword evidence="2" id="KW-1133">Transmembrane helix</keyword>